<dbReference type="AlphaFoldDB" id="A0A4Y2DKU6"/>
<dbReference type="EMBL" id="BGPR01000387">
    <property type="protein sequence ID" value="GBM17371.1"/>
    <property type="molecule type" value="Genomic_DNA"/>
</dbReference>
<organism evidence="1 2">
    <name type="scientific">Araneus ventricosus</name>
    <name type="common">Orbweaver spider</name>
    <name type="synonym">Epeira ventricosa</name>
    <dbReference type="NCBI Taxonomy" id="182803"/>
    <lineage>
        <taxon>Eukaryota</taxon>
        <taxon>Metazoa</taxon>
        <taxon>Ecdysozoa</taxon>
        <taxon>Arthropoda</taxon>
        <taxon>Chelicerata</taxon>
        <taxon>Arachnida</taxon>
        <taxon>Araneae</taxon>
        <taxon>Araneomorphae</taxon>
        <taxon>Entelegynae</taxon>
        <taxon>Araneoidea</taxon>
        <taxon>Araneidae</taxon>
        <taxon>Araneus</taxon>
    </lineage>
</organism>
<protein>
    <submittedName>
        <fullName evidence="1">Uncharacterized protein</fullName>
    </submittedName>
</protein>
<evidence type="ECO:0000313" key="2">
    <source>
        <dbReference type="Proteomes" id="UP000499080"/>
    </source>
</evidence>
<reference evidence="1 2" key="1">
    <citation type="journal article" date="2019" name="Sci. Rep.">
        <title>Orb-weaving spider Araneus ventricosus genome elucidates the spidroin gene catalogue.</title>
        <authorList>
            <person name="Kono N."/>
            <person name="Nakamura H."/>
            <person name="Ohtoshi R."/>
            <person name="Moran D.A.P."/>
            <person name="Shinohara A."/>
            <person name="Yoshida Y."/>
            <person name="Fujiwara M."/>
            <person name="Mori M."/>
            <person name="Tomita M."/>
            <person name="Arakawa K."/>
        </authorList>
    </citation>
    <scope>NUCLEOTIDE SEQUENCE [LARGE SCALE GENOMIC DNA]</scope>
</reference>
<proteinExistence type="predicted"/>
<dbReference type="Proteomes" id="UP000499080">
    <property type="component" value="Unassembled WGS sequence"/>
</dbReference>
<sequence>MLVGCLLAQDRILGRSPLLTTLPQKFKSLPRGTAFMRAHECPLQNTVTKVYLWVYGVNTPTRRIMENEGLFTNMQENTWYRYRKQYFLHRLATQTDNNSQIITVQHFDI</sequence>
<gene>
    <name evidence="1" type="ORF">AVEN_13247_1</name>
</gene>
<accession>A0A4Y2DKU6</accession>
<keyword evidence="2" id="KW-1185">Reference proteome</keyword>
<comment type="caution">
    <text evidence="1">The sequence shown here is derived from an EMBL/GenBank/DDBJ whole genome shotgun (WGS) entry which is preliminary data.</text>
</comment>
<evidence type="ECO:0000313" key="1">
    <source>
        <dbReference type="EMBL" id="GBM17371.1"/>
    </source>
</evidence>
<name>A0A4Y2DKU6_ARAVE</name>